<comment type="caution">
    <text evidence="4">The sequence shown here is derived from an EMBL/GenBank/DDBJ whole genome shotgun (WGS) entry which is preliminary data.</text>
</comment>
<dbReference type="InterPro" id="IPR016191">
    <property type="entry name" value="Ribonuclease/ribotoxin"/>
</dbReference>
<dbReference type="SUPFAM" id="SSF53933">
    <property type="entry name" value="Microbial ribonucleases"/>
    <property type="match status" value="1"/>
</dbReference>
<organism evidence="4 5">
    <name type="scientific">Stenotrophomonas ginsengisoli</name>
    <dbReference type="NCBI Taxonomy" id="336566"/>
    <lineage>
        <taxon>Bacteria</taxon>
        <taxon>Pseudomonadati</taxon>
        <taxon>Pseudomonadota</taxon>
        <taxon>Gammaproteobacteria</taxon>
        <taxon>Lysobacterales</taxon>
        <taxon>Lysobacteraceae</taxon>
        <taxon>Stenotrophomonas</taxon>
    </lineage>
</organism>
<evidence type="ECO:0000256" key="2">
    <source>
        <dbReference type="ARBA" id="ARBA00022801"/>
    </source>
</evidence>
<protein>
    <submittedName>
        <fullName evidence="4">Uncharacterized protein</fullName>
    </submittedName>
</protein>
<dbReference type="GO" id="GO:0003723">
    <property type="term" value="F:RNA binding"/>
    <property type="evidence" value="ECO:0007669"/>
    <property type="project" value="InterPro"/>
</dbReference>
<evidence type="ECO:0000313" key="5">
    <source>
        <dbReference type="Proteomes" id="UP000050956"/>
    </source>
</evidence>
<evidence type="ECO:0000256" key="3">
    <source>
        <dbReference type="SAM" id="MobiDB-lite"/>
    </source>
</evidence>
<dbReference type="Proteomes" id="UP000050956">
    <property type="component" value="Unassembled WGS sequence"/>
</dbReference>
<dbReference type="GO" id="GO:0004521">
    <property type="term" value="F:RNA endonuclease activity"/>
    <property type="evidence" value="ECO:0007669"/>
    <property type="project" value="InterPro"/>
</dbReference>
<dbReference type="GO" id="GO:0016787">
    <property type="term" value="F:hydrolase activity"/>
    <property type="evidence" value="ECO:0007669"/>
    <property type="project" value="UniProtKB-KW"/>
</dbReference>
<dbReference type="RefSeq" id="WP_057637242.1">
    <property type="nucleotide sequence ID" value="NZ_LDJM01000012.1"/>
</dbReference>
<evidence type="ECO:0000256" key="1">
    <source>
        <dbReference type="ARBA" id="ARBA00022722"/>
    </source>
</evidence>
<evidence type="ECO:0000313" key="4">
    <source>
        <dbReference type="EMBL" id="KRG78112.1"/>
    </source>
</evidence>
<dbReference type="AlphaFoldDB" id="A0A0R0D8U9"/>
<feature type="region of interest" description="Disordered" evidence="3">
    <location>
        <begin position="49"/>
        <end position="79"/>
    </location>
</feature>
<accession>A0A0R0D8U9</accession>
<reference evidence="4 5" key="1">
    <citation type="submission" date="2015-05" db="EMBL/GenBank/DDBJ databases">
        <title>Genome sequencing and analysis of members of genus Stenotrophomonas.</title>
        <authorList>
            <person name="Patil P.P."/>
            <person name="Midha S."/>
            <person name="Patil P.B."/>
        </authorList>
    </citation>
    <scope>NUCLEOTIDE SEQUENCE [LARGE SCALE GENOMIC DNA]</scope>
    <source>
        <strain evidence="4 5">DSM 24757</strain>
    </source>
</reference>
<proteinExistence type="predicted"/>
<gene>
    <name evidence="4" type="ORF">ABB30_05165</name>
</gene>
<dbReference type="Pfam" id="PF00545">
    <property type="entry name" value="Ribonuclease"/>
    <property type="match status" value="1"/>
</dbReference>
<dbReference type="PATRIC" id="fig|336566.3.peg.372"/>
<feature type="compositionally biased region" description="Low complexity" evidence="3">
    <location>
        <begin position="57"/>
        <end position="75"/>
    </location>
</feature>
<name>A0A0R0D8U9_9GAMM</name>
<dbReference type="EMBL" id="LDJM01000012">
    <property type="protein sequence ID" value="KRG78112.1"/>
    <property type="molecule type" value="Genomic_DNA"/>
</dbReference>
<keyword evidence="2" id="KW-0378">Hydrolase</keyword>
<dbReference type="InterPro" id="IPR000026">
    <property type="entry name" value="N1-like"/>
</dbReference>
<dbReference type="Gene3D" id="3.10.450.30">
    <property type="entry name" value="Microbial ribonucleases"/>
    <property type="match status" value="1"/>
</dbReference>
<keyword evidence="1" id="KW-0540">Nuclease</keyword>
<dbReference type="STRING" id="336566.ABB30_05165"/>
<keyword evidence="5" id="KW-1185">Reference proteome</keyword>
<sequence length="177" mass="19500">MGKRSNHNKGRKSPLALAATAIIGLAALWLGVNPDQLRNNPGQAVEQIGQAVSQGRQADAATQSTSATEAGTGDDTAADAKDWPAFLSEQARQTVGLIQRGGPYPYRQDGTTFGNREKRLPQRQRGWYREYTVDTPGLSHRGPRRIVTGGHPPTEWYYTEDHYDSFRQFTPPAARSH</sequence>
<dbReference type="OrthoDB" id="5326845at2"/>